<dbReference type="InterPro" id="IPR010918">
    <property type="entry name" value="PurM-like_C_dom"/>
</dbReference>
<gene>
    <name evidence="3" type="ORF">METZ01_LOCUS67753</name>
</gene>
<dbReference type="PIRSF" id="PIRSF005303">
    <property type="entry name" value="Thiam_monoph_kin"/>
    <property type="match status" value="1"/>
</dbReference>
<dbReference type="NCBIfam" id="TIGR01379">
    <property type="entry name" value="thiL"/>
    <property type="match status" value="1"/>
</dbReference>
<accession>A0A381TGF9</accession>
<protein>
    <recommendedName>
        <fullName evidence="4">PurM-like N-terminal domain-containing protein</fullName>
    </recommendedName>
</protein>
<dbReference type="CDD" id="cd02194">
    <property type="entry name" value="ThiL"/>
    <property type="match status" value="1"/>
</dbReference>
<sequence>VVTVSSISEFDLIRRLQLVLDSHSVQENFLDNILLGIGDDATVAKMDSQIEVATTDTLVEGVHFISESISMNDLGWKSIAVNLSDIAAMGCSPVYSLVTLGLKPTQTVQSLEDLYEGMAEISECYGGKVVGGDIVRSDTFFISVTVVGAPLDSSVMRRDTARPGDLVAVTGHLGCSAAGLRVIMEHLSITKQAQDHFTKSHLRPQPRIEIGLSLAREGIKCAMDISDGLLNDLSKICAASNVSATVSVNDLPVHENLQSCFPNIWDQLAVGGGEDYELLFTIPKDLKDKISQKSDVGFKIIGKITEGSEGVTVIGPTGESMDYSTGGWDHFREHA</sequence>
<feature type="domain" description="PurM-like C-terminal" evidence="2">
    <location>
        <begin position="162"/>
        <end position="311"/>
    </location>
</feature>
<dbReference type="InterPro" id="IPR036676">
    <property type="entry name" value="PurM-like_C_sf"/>
</dbReference>
<dbReference type="SUPFAM" id="SSF56042">
    <property type="entry name" value="PurM C-terminal domain-like"/>
    <property type="match status" value="1"/>
</dbReference>
<dbReference type="GO" id="GO:0009030">
    <property type="term" value="F:thiamine-phosphate kinase activity"/>
    <property type="evidence" value="ECO:0007669"/>
    <property type="project" value="InterPro"/>
</dbReference>
<evidence type="ECO:0000259" key="2">
    <source>
        <dbReference type="Pfam" id="PF02769"/>
    </source>
</evidence>
<dbReference type="HAMAP" id="MF_02128">
    <property type="entry name" value="TMP_kinase"/>
    <property type="match status" value="1"/>
</dbReference>
<dbReference type="GO" id="GO:0009228">
    <property type="term" value="P:thiamine biosynthetic process"/>
    <property type="evidence" value="ECO:0007669"/>
    <property type="project" value="InterPro"/>
</dbReference>
<dbReference type="Pfam" id="PF02769">
    <property type="entry name" value="AIRS_C"/>
    <property type="match status" value="1"/>
</dbReference>
<dbReference type="Gene3D" id="3.90.650.10">
    <property type="entry name" value="PurM-like C-terminal domain"/>
    <property type="match status" value="1"/>
</dbReference>
<proteinExistence type="inferred from homology"/>
<dbReference type="PANTHER" id="PTHR30270:SF0">
    <property type="entry name" value="THIAMINE-MONOPHOSPHATE KINASE"/>
    <property type="match status" value="1"/>
</dbReference>
<feature type="domain" description="PurM-like N-terminal" evidence="1">
    <location>
        <begin position="38"/>
        <end position="148"/>
    </location>
</feature>
<feature type="non-terminal residue" evidence="3">
    <location>
        <position position="1"/>
    </location>
</feature>
<name>A0A381TGF9_9ZZZZ</name>
<dbReference type="Pfam" id="PF00586">
    <property type="entry name" value="AIRS"/>
    <property type="match status" value="1"/>
</dbReference>
<evidence type="ECO:0008006" key="4">
    <source>
        <dbReference type="Google" id="ProtNLM"/>
    </source>
</evidence>
<dbReference type="InterPro" id="IPR006283">
    <property type="entry name" value="ThiL-like"/>
</dbReference>
<dbReference type="EMBL" id="UINC01004516">
    <property type="protein sequence ID" value="SVA14899.1"/>
    <property type="molecule type" value="Genomic_DNA"/>
</dbReference>
<dbReference type="AlphaFoldDB" id="A0A381TGF9"/>
<evidence type="ECO:0000313" key="3">
    <source>
        <dbReference type="EMBL" id="SVA14899.1"/>
    </source>
</evidence>
<dbReference type="Gene3D" id="3.30.1330.10">
    <property type="entry name" value="PurM-like, N-terminal domain"/>
    <property type="match status" value="1"/>
</dbReference>
<evidence type="ECO:0000259" key="1">
    <source>
        <dbReference type="Pfam" id="PF00586"/>
    </source>
</evidence>
<dbReference type="SUPFAM" id="SSF55326">
    <property type="entry name" value="PurM N-terminal domain-like"/>
    <property type="match status" value="1"/>
</dbReference>
<dbReference type="PANTHER" id="PTHR30270">
    <property type="entry name" value="THIAMINE-MONOPHOSPHATE KINASE"/>
    <property type="match status" value="1"/>
</dbReference>
<organism evidence="3">
    <name type="scientific">marine metagenome</name>
    <dbReference type="NCBI Taxonomy" id="408172"/>
    <lineage>
        <taxon>unclassified sequences</taxon>
        <taxon>metagenomes</taxon>
        <taxon>ecological metagenomes</taxon>
    </lineage>
</organism>
<dbReference type="InterPro" id="IPR016188">
    <property type="entry name" value="PurM-like_N"/>
</dbReference>
<dbReference type="InterPro" id="IPR036921">
    <property type="entry name" value="PurM-like_N_sf"/>
</dbReference>
<reference evidence="3" key="1">
    <citation type="submission" date="2018-05" db="EMBL/GenBank/DDBJ databases">
        <authorList>
            <person name="Lanie J.A."/>
            <person name="Ng W.-L."/>
            <person name="Kazmierczak K.M."/>
            <person name="Andrzejewski T.M."/>
            <person name="Davidsen T.M."/>
            <person name="Wayne K.J."/>
            <person name="Tettelin H."/>
            <person name="Glass J.I."/>
            <person name="Rusch D."/>
            <person name="Podicherti R."/>
            <person name="Tsui H.-C.T."/>
            <person name="Winkler M.E."/>
        </authorList>
    </citation>
    <scope>NUCLEOTIDE SEQUENCE</scope>
</reference>